<evidence type="ECO:0000313" key="3">
    <source>
        <dbReference type="Proteomes" id="UP000184267"/>
    </source>
</evidence>
<feature type="region of interest" description="Disordered" evidence="1">
    <location>
        <begin position="1"/>
        <end position="22"/>
    </location>
</feature>
<dbReference type="AlphaFoldDB" id="A0A1M2VK22"/>
<gene>
    <name evidence="2" type="ORF">TRAPUB_1196</name>
</gene>
<protein>
    <submittedName>
        <fullName evidence="2">Uncharacterized protein</fullName>
    </submittedName>
</protein>
<dbReference type="Proteomes" id="UP000184267">
    <property type="component" value="Unassembled WGS sequence"/>
</dbReference>
<sequence length="69" mass="7495">MSPTKYPRQPGRTSSVGSEMLPRAPDLLRLCYRSPTRKGASSSSAGDRIDGLEHALHTFQISGHASRTL</sequence>
<evidence type="ECO:0000256" key="1">
    <source>
        <dbReference type="SAM" id="MobiDB-lite"/>
    </source>
</evidence>
<keyword evidence="3" id="KW-1185">Reference proteome</keyword>
<dbReference type="EMBL" id="MNAD01001100">
    <property type="protein sequence ID" value="OJT07917.1"/>
    <property type="molecule type" value="Genomic_DNA"/>
</dbReference>
<organism evidence="2 3">
    <name type="scientific">Trametes pubescens</name>
    <name type="common">White-rot fungus</name>
    <dbReference type="NCBI Taxonomy" id="154538"/>
    <lineage>
        <taxon>Eukaryota</taxon>
        <taxon>Fungi</taxon>
        <taxon>Dikarya</taxon>
        <taxon>Basidiomycota</taxon>
        <taxon>Agaricomycotina</taxon>
        <taxon>Agaricomycetes</taxon>
        <taxon>Polyporales</taxon>
        <taxon>Polyporaceae</taxon>
        <taxon>Trametes</taxon>
    </lineage>
</organism>
<comment type="caution">
    <text evidence="2">The sequence shown here is derived from an EMBL/GenBank/DDBJ whole genome shotgun (WGS) entry which is preliminary data.</text>
</comment>
<evidence type="ECO:0000313" key="2">
    <source>
        <dbReference type="EMBL" id="OJT07917.1"/>
    </source>
</evidence>
<reference evidence="2 3" key="1">
    <citation type="submission" date="2016-10" db="EMBL/GenBank/DDBJ databases">
        <title>Genome sequence of the basidiomycete white-rot fungus Trametes pubescens.</title>
        <authorList>
            <person name="Makela M.R."/>
            <person name="Granchi Z."/>
            <person name="Peng M."/>
            <person name="De Vries R.P."/>
            <person name="Grigoriev I."/>
            <person name="Riley R."/>
            <person name="Hilden K."/>
        </authorList>
    </citation>
    <scope>NUCLEOTIDE SEQUENCE [LARGE SCALE GENOMIC DNA]</scope>
    <source>
        <strain evidence="2 3">FBCC735</strain>
    </source>
</reference>
<accession>A0A1M2VK22</accession>
<proteinExistence type="predicted"/>
<name>A0A1M2VK22_TRAPU</name>